<comment type="caution">
    <text evidence="1">The sequence shown here is derived from an EMBL/GenBank/DDBJ whole genome shotgun (WGS) entry which is preliminary data.</text>
</comment>
<evidence type="ECO:0000313" key="2">
    <source>
        <dbReference type="Proteomes" id="UP001642484"/>
    </source>
</evidence>
<organism evidence="1 2">
    <name type="scientific">Durusdinium trenchii</name>
    <dbReference type="NCBI Taxonomy" id="1381693"/>
    <lineage>
        <taxon>Eukaryota</taxon>
        <taxon>Sar</taxon>
        <taxon>Alveolata</taxon>
        <taxon>Dinophyceae</taxon>
        <taxon>Suessiales</taxon>
        <taxon>Symbiodiniaceae</taxon>
        <taxon>Durusdinium</taxon>
    </lineage>
</organism>
<dbReference type="Proteomes" id="UP001642484">
    <property type="component" value="Unassembled WGS sequence"/>
</dbReference>
<reference evidence="1 2" key="1">
    <citation type="submission" date="2024-02" db="EMBL/GenBank/DDBJ databases">
        <authorList>
            <person name="Chen Y."/>
            <person name="Shah S."/>
            <person name="Dougan E. K."/>
            <person name="Thang M."/>
            <person name="Chan C."/>
        </authorList>
    </citation>
    <scope>NUCLEOTIDE SEQUENCE [LARGE SCALE GENOMIC DNA]</scope>
</reference>
<keyword evidence="2" id="KW-1185">Reference proteome</keyword>
<dbReference type="EMBL" id="CAXAMN010003747">
    <property type="protein sequence ID" value="CAK9005932.1"/>
    <property type="molecule type" value="Genomic_DNA"/>
</dbReference>
<evidence type="ECO:0000313" key="1">
    <source>
        <dbReference type="EMBL" id="CAK9005932.1"/>
    </source>
</evidence>
<sequence>MGTYTVRVVKVECSKYSTTLTAPGHCLPIGSQIRVTGVPELETERLIVDHIKGNTFTICRNVSVEIAQVDVANSIVRTQRPHQISDTYYGVKLRVESGVSSTYHIAEIIDDVSLRLEDYCKARKGFVPAKLPSDLTGTLSREHCSVVLPEACSGIGGLVSLMCQPPWPDGTCIREWRAALRAARTCGKVLLEDRCLLGPEIPEMPLLQVGQSGWDGCKGTFHRTGHLQYKLEPGLVSIEYIHELGWCLLAEVLPLYPLDEQRLYLGLDDWDGPQLLYVCQDSNVLGRWEPVIGPAPGPEVKVYTRLEVRILHADLSDAQESFLVSNPGIGSMVLDTLFNFTSADWRGGIRNGNVWGLSAVEAMLEALQLWHHLKACCAACRAWREALQPFGNLTKICHHALHIDPQLKISNLPSHQDIVRAIMFAASTWNNGLVITNSPDFLGRAWPAVVSKIRLTSEMGEGEDEFLYGPTPALLNKHADAFLQAVRQMLYGIPLPWQTRPDTRGLITMASGQRFAECDLLEMVRPEQRITLYISTNEDGHLQFLSLDGVPLLLHTHIDSLVQRGLRPVSSTRRWTSSRVKPREPKEPCGFPYCGKLSIPCHFCERDKEGRTRLGASQLAGGQTIDFVDMNGAKITLEIDVKVLPFFATSKDPSLIPQLKRWIPWTETESETESEWNPSEDETDAMNSDGSEQTPPRRRVIGKQSPPAWYRG</sequence>
<gene>
    <name evidence="1" type="ORF">CCMP2556_LOCUS8259</name>
</gene>
<protein>
    <submittedName>
        <fullName evidence="1">Uncharacterized protein</fullName>
    </submittedName>
</protein>
<accession>A0ABP0IV11</accession>
<name>A0ABP0IV11_9DINO</name>
<proteinExistence type="predicted"/>